<keyword evidence="3" id="KW-1185">Reference proteome</keyword>
<feature type="signal peptide" evidence="2">
    <location>
        <begin position="1"/>
        <end position="17"/>
    </location>
</feature>
<name>A0A914W3I5_9BILA</name>
<sequence>MLMACLFMVSCATLIWGVVQLFNAVADRQKELKSKVGKMKELGQKKGQAKKGLGSDDVKHKLKNEDPEMNEKSGGGWNARKKQYEAEDGEDGSDSSIVFDDRRIGFD</sequence>
<dbReference type="WBParaSite" id="PSAMB.scaffold3091size19714.g20255.t1">
    <property type="protein sequence ID" value="PSAMB.scaffold3091size19714.g20255.t1"/>
    <property type="gene ID" value="PSAMB.scaffold3091size19714.g20255"/>
</dbReference>
<evidence type="ECO:0000313" key="4">
    <source>
        <dbReference type="WBParaSite" id="PSAMB.scaffold3091size19714.g20255.t1"/>
    </source>
</evidence>
<dbReference type="AlphaFoldDB" id="A0A914W3I5"/>
<protein>
    <submittedName>
        <fullName evidence="4">Uncharacterized protein</fullName>
    </submittedName>
</protein>
<feature type="region of interest" description="Disordered" evidence="1">
    <location>
        <begin position="35"/>
        <end position="107"/>
    </location>
</feature>
<evidence type="ECO:0000256" key="2">
    <source>
        <dbReference type="SAM" id="SignalP"/>
    </source>
</evidence>
<reference evidence="4" key="1">
    <citation type="submission" date="2022-11" db="UniProtKB">
        <authorList>
            <consortium name="WormBaseParasite"/>
        </authorList>
    </citation>
    <scope>IDENTIFICATION</scope>
</reference>
<feature type="compositionally biased region" description="Basic and acidic residues" evidence="1">
    <location>
        <begin position="53"/>
        <end position="71"/>
    </location>
</feature>
<keyword evidence="2" id="KW-0732">Signal</keyword>
<organism evidence="3 4">
    <name type="scientific">Plectus sambesii</name>
    <dbReference type="NCBI Taxonomy" id="2011161"/>
    <lineage>
        <taxon>Eukaryota</taxon>
        <taxon>Metazoa</taxon>
        <taxon>Ecdysozoa</taxon>
        <taxon>Nematoda</taxon>
        <taxon>Chromadorea</taxon>
        <taxon>Plectida</taxon>
        <taxon>Plectina</taxon>
        <taxon>Plectoidea</taxon>
        <taxon>Plectidae</taxon>
        <taxon>Plectus</taxon>
    </lineage>
</organism>
<dbReference type="Proteomes" id="UP000887566">
    <property type="component" value="Unplaced"/>
</dbReference>
<proteinExistence type="predicted"/>
<evidence type="ECO:0000256" key="1">
    <source>
        <dbReference type="SAM" id="MobiDB-lite"/>
    </source>
</evidence>
<evidence type="ECO:0000313" key="3">
    <source>
        <dbReference type="Proteomes" id="UP000887566"/>
    </source>
</evidence>
<feature type="chain" id="PRO_5037885367" evidence="2">
    <location>
        <begin position="18"/>
        <end position="107"/>
    </location>
</feature>
<feature type="compositionally biased region" description="Basic and acidic residues" evidence="1">
    <location>
        <begin position="35"/>
        <end position="44"/>
    </location>
</feature>
<accession>A0A914W3I5</accession>